<name>A0ABQ4YSH4_9ASTR</name>
<protein>
    <submittedName>
        <fullName evidence="2">Gag-pol polyprotein</fullName>
    </submittedName>
</protein>
<proteinExistence type="predicted"/>
<dbReference type="InterPro" id="IPR021109">
    <property type="entry name" value="Peptidase_aspartic_dom_sf"/>
</dbReference>
<gene>
    <name evidence="2" type="ORF">Tco_0730302</name>
</gene>
<dbReference type="InterPro" id="IPR005162">
    <property type="entry name" value="Retrotrans_gag_dom"/>
</dbReference>
<dbReference type="PANTHER" id="PTHR33067:SF31">
    <property type="entry name" value="RNA-DIRECTED DNA POLYMERASE"/>
    <property type="match status" value="1"/>
</dbReference>
<evidence type="ECO:0000313" key="2">
    <source>
        <dbReference type="EMBL" id="GJS80421.1"/>
    </source>
</evidence>
<accession>A0ABQ4YSH4</accession>
<reference evidence="2" key="2">
    <citation type="submission" date="2022-01" db="EMBL/GenBank/DDBJ databases">
        <authorList>
            <person name="Yamashiro T."/>
            <person name="Shiraishi A."/>
            <person name="Satake H."/>
            <person name="Nakayama K."/>
        </authorList>
    </citation>
    <scope>NUCLEOTIDE SEQUENCE</scope>
</reference>
<reference evidence="2" key="1">
    <citation type="journal article" date="2022" name="Int. J. Mol. Sci.">
        <title>Draft Genome of Tanacetum Coccineum: Genomic Comparison of Closely Related Tanacetum-Family Plants.</title>
        <authorList>
            <person name="Yamashiro T."/>
            <person name="Shiraishi A."/>
            <person name="Nakayama K."/>
            <person name="Satake H."/>
        </authorList>
    </citation>
    <scope>NUCLEOTIDE SEQUENCE</scope>
</reference>
<keyword evidence="3" id="KW-1185">Reference proteome</keyword>
<dbReference type="Proteomes" id="UP001151760">
    <property type="component" value="Unassembled WGS sequence"/>
</dbReference>
<evidence type="ECO:0000313" key="3">
    <source>
        <dbReference type="Proteomes" id="UP001151760"/>
    </source>
</evidence>
<dbReference type="PANTHER" id="PTHR33067">
    <property type="entry name" value="RNA-DIRECTED DNA POLYMERASE-RELATED"/>
    <property type="match status" value="1"/>
</dbReference>
<feature type="domain" description="Retrotransposon gag" evidence="1">
    <location>
        <begin position="85"/>
        <end position="147"/>
    </location>
</feature>
<evidence type="ECO:0000259" key="1">
    <source>
        <dbReference type="Pfam" id="PF03732"/>
    </source>
</evidence>
<organism evidence="2 3">
    <name type="scientific">Tanacetum coccineum</name>
    <dbReference type="NCBI Taxonomy" id="301880"/>
    <lineage>
        <taxon>Eukaryota</taxon>
        <taxon>Viridiplantae</taxon>
        <taxon>Streptophyta</taxon>
        <taxon>Embryophyta</taxon>
        <taxon>Tracheophyta</taxon>
        <taxon>Spermatophyta</taxon>
        <taxon>Magnoliopsida</taxon>
        <taxon>eudicotyledons</taxon>
        <taxon>Gunneridae</taxon>
        <taxon>Pentapetalae</taxon>
        <taxon>asterids</taxon>
        <taxon>campanulids</taxon>
        <taxon>Asterales</taxon>
        <taxon>Asteraceae</taxon>
        <taxon>Asteroideae</taxon>
        <taxon>Anthemideae</taxon>
        <taxon>Anthemidinae</taxon>
        <taxon>Tanacetum</taxon>
    </lineage>
</organism>
<sequence>MEAMAKTMKQYMSKTRADYGSGIARPKIDDKDHFELKGQFLKELRDNTFSGPDHEDANEHIKKVLEIVELFHVPNITQDQVMLRVFPIKYCPPARTAKKMEEIKNFQQEPDETLYQAWERFKELLMKCPQHYLTEMQELILFYNGLDVPTRKILDSKGAIPTKTITNAKVSIQEMVKIDDSLPRKEKDPGSFTLPCYINNVFFENGLADLGASVSVMPLSTYLNLGLGELAHTKLTVELAYRTVKHPKGIVENVLVGIDHFFSTAHAKIDVFKRRITLRVGDEKIIFKSLKPASSLIKRVYMLSLRERMELDLEARLMGETLVVNRSLDPLYGDYIELNDLNVPLELRRDQVDDLMPTIKEVVENIDGYRDQDMGDVIFGEPSCKASCVEGRRFDGLITIHNGNDNVTYQMARSQPRFKHLSNAQCNKIKPLLKVFLYGDLAGK</sequence>
<dbReference type="Pfam" id="PF03732">
    <property type="entry name" value="Retrotrans_gag"/>
    <property type="match status" value="1"/>
</dbReference>
<comment type="caution">
    <text evidence="2">The sequence shown here is derived from an EMBL/GenBank/DDBJ whole genome shotgun (WGS) entry which is preliminary data.</text>
</comment>
<dbReference type="Gene3D" id="2.40.70.10">
    <property type="entry name" value="Acid Proteases"/>
    <property type="match status" value="1"/>
</dbReference>
<dbReference type="EMBL" id="BQNB010010669">
    <property type="protein sequence ID" value="GJS80421.1"/>
    <property type="molecule type" value="Genomic_DNA"/>
</dbReference>